<dbReference type="Proteomes" id="UP000005019">
    <property type="component" value="Unassembled WGS sequence"/>
</dbReference>
<feature type="domain" description="Terminase large subunit GpA endonuclease" evidence="3">
    <location>
        <begin position="331"/>
        <end position="638"/>
    </location>
</feature>
<dbReference type="Pfam" id="PF05876">
    <property type="entry name" value="GpA_ATPase"/>
    <property type="match status" value="1"/>
</dbReference>
<dbReference type="GO" id="GO:0016887">
    <property type="term" value="F:ATP hydrolysis activity"/>
    <property type="evidence" value="ECO:0007669"/>
    <property type="project" value="InterPro"/>
</dbReference>
<evidence type="ECO:0000313" key="4">
    <source>
        <dbReference type="EMBL" id="EGK73355.1"/>
    </source>
</evidence>
<gene>
    <name evidence="4" type="ORF">METUNv1_00533</name>
</gene>
<organism evidence="4 5">
    <name type="scientific">Methyloversatilis universalis (strain ATCC BAA-1314 / DSM 25237 / JCM 13912 / CCUG 52030 / FAM5)</name>
    <dbReference type="NCBI Taxonomy" id="1000565"/>
    <lineage>
        <taxon>Bacteria</taxon>
        <taxon>Pseudomonadati</taxon>
        <taxon>Pseudomonadota</taxon>
        <taxon>Betaproteobacteria</taxon>
        <taxon>Nitrosomonadales</taxon>
        <taxon>Sterolibacteriaceae</taxon>
        <taxon>Methyloversatilis</taxon>
    </lineage>
</organism>
<dbReference type="InterPro" id="IPR046454">
    <property type="entry name" value="GpA_endonuclease"/>
</dbReference>
<comment type="caution">
    <text evidence="4">The sequence shown here is derived from an EMBL/GenBank/DDBJ whole genome shotgun (WGS) entry which is preliminary data.</text>
</comment>
<evidence type="ECO:0000259" key="3">
    <source>
        <dbReference type="Pfam" id="PF20454"/>
    </source>
</evidence>
<sequence length="749" mass="82122">MRTRMQPAPDFLAGFLDLEQAAAALAEMLARAWANWAPPKPLSYAEWAESERELSPEESALPGPYSLDNTPMLRGILAACDDPAVRKIATQKPAQIGYTAGVVCSVMGYNAAHRPSVQVAVFPRAQSARDFADEKFDPMVRATKALSACISLKSRAKGNSTLRKRYAGGLIKLVGANSPADVKSTSARIVVVEEPDDASQNVKGQGDVIKLVEERAKTYEDHLILIGGTPTAKGASNIEAEIAVSDARVPMIPCHDCGESHTPQWENVTIPEIPADQPAHEVYGRSDPSRAFYSCPHCGSVWTDEQREANILAASRRPDYGWVATKPFNGIAGFHELSELCSTFVGSRVPVLARKFLEAQAKLEAGDPGEMIAFWNSSLGRCWEYKGELPEDQELIDRAEDYPEWQVPVGGIELLLLVDVQHDRLAVSLWAVGRGEEMWLVHWGEYYGTTIIPLAGAWLELEQLMQRRYQHALGVWMTVRAVGIDCSDGQTSDAGYAFVRRHHQAGVRPVLALKGASDDEGRVEIWTPPRLVDPNKRATKASKAGVAINIVGTAKAKDLILGYAANAGRIRLTGTGAGRMHWYKGVRPDWYAQMLSEIKVPNRSGRRAWKKRTDRHNEALDTCVYAVYLSRYLRLHLRKPVQWDVAELMLRQSSLIDDTPPAAPPALQQAVVVLTERKPAQAAAPAVVEQPAGEQGAEPTAQPTAQAAEPAPAEPMDIMALIDAHRHGRGKPAKQRTPLETMLAARRAR</sequence>
<proteinExistence type="predicted"/>
<name>F5R897_METUF</name>
<dbReference type="eggNOG" id="COG5525">
    <property type="taxonomic scope" value="Bacteria"/>
</dbReference>
<dbReference type="EMBL" id="AFHG01000029">
    <property type="protein sequence ID" value="EGK73355.1"/>
    <property type="molecule type" value="Genomic_DNA"/>
</dbReference>
<dbReference type="AlphaFoldDB" id="F5R897"/>
<reference evidence="4 5" key="1">
    <citation type="journal article" date="2011" name="J. Bacteriol.">
        <title>Genome sequence of Methyloversatilis universalis FAM5T, a methylotrophic representative of the order Rhodocyclales.</title>
        <authorList>
            <person name="Kittichotirat W."/>
            <person name="Good N.M."/>
            <person name="Hall R."/>
            <person name="Bringel F."/>
            <person name="Lajus A."/>
            <person name="Medigue C."/>
            <person name="Smalley N.E."/>
            <person name="Beck D."/>
            <person name="Bumgarner R."/>
            <person name="Vuilleumier S."/>
            <person name="Kalyuzhnaya M.G."/>
        </authorList>
    </citation>
    <scope>NUCLEOTIDE SEQUENCE [LARGE SCALE GENOMIC DNA]</scope>
    <source>
        <strain evidence="5">ATCC BAA-1314 / JCM 13912 / FAM5</strain>
    </source>
</reference>
<dbReference type="Pfam" id="PF20454">
    <property type="entry name" value="GpA_nuclease"/>
    <property type="match status" value="1"/>
</dbReference>
<protein>
    <submittedName>
        <fullName evidence="4">Phage terminase GpA</fullName>
    </submittedName>
</protein>
<evidence type="ECO:0000259" key="2">
    <source>
        <dbReference type="Pfam" id="PF05876"/>
    </source>
</evidence>
<feature type="compositionally biased region" description="Low complexity" evidence="1">
    <location>
        <begin position="683"/>
        <end position="715"/>
    </location>
</feature>
<feature type="region of interest" description="Disordered" evidence="1">
    <location>
        <begin position="683"/>
        <end position="749"/>
    </location>
</feature>
<dbReference type="STRING" id="1000565.METUNv1_00533"/>
<dbReference type="InterPro" id="IPR046453">
    <property type="entry name" value="GpA_ATPase"/>
</dbReference>
<evidence type="ECO:0000313" key="5">
    <source>
        <dbReference type="Proteomes" id="UP000005019"/>
    </source>
</evidence>
<accession>F5R897</accession>
<feature type="domain" description="Phage terminase large subunit GpA ATPase" evidence="2">
    <location>
        <begin position="59"/>
        <end position="313"/>
    </location>
</feature>
<evidence type="ECO:0000256" key="1">
    <source>
        <dbReference type="SAM" id="MobiDB-lite"/>
    </source>
</evidence>
<dbReference type="GO" id="GO:0004519">
    <property type="term" value="F:endonuclease activity"/>
    <property type="evidence" value="ECO:0007669"/>
    <property type="project" value="InterPro"/>
</dbReference>
<keyword evidence="5" id="KW-1185">Reference proteome</keyword>